<dbReference type="eggNOG" id="COG3250">
    <property type="taxonomic scope" value="Bacteria"/>
</dbReference>
<dbReference type="InterPro" id="IPR008979">
    <property type="entry name" value="Galactose-bd-like_sf"/>
</dbReference>
<keyword evidence="1" id="KW-0378">Hydrolase</keyword>
<dbReference type="GO" id="GO:0001681">
    <property type="term" value="F:sialate O-acetylesterase activity"/>
    <property type="evidence" value="ECO:0007669"/>
    <property type="project" value="InterPro"/>
</dbReference>
<proteinExistence type="predicted"/>
<dbReference type="EMBL" id="AWFH01000061">
    <property type="protein sequence ID" value="KCZ58263.1"/>
    <property type="molecule type" value="Genomic_DNA"/>
</dbReference>
<dbReference type="STRING" id="1280948.HY36_10405"/>
<dbReference type="Pfam" id="PF03629">
    <property type="entry name" value="SASA"/>
    <property type="match status" value="2"/>
</dbReference>
<dbReference type="GO" id="GO:0005975">
    <property type="term" value="P:carbohydrate metabolic process"/>
    <property type="evidence" value="ECO:0007669"/>
    <property type="project" value="TreeGrafter"/>
</dbReference>
<name>A0A059DXQ9_9PROT</name>
<dbReference type="InterPro" id="IPR005181">
    <property type="entry name" value="SASA"/>
</dbReference>
<keyword evidence="4" id="KW-1185">Reference proteome</keyword>
<dbReference type="PANTHER" id="PTHR22901:SF0">
    <property type="entry name" value="SIALATE O-ACETYLESTERASE"/>
    <property type="match status" value="1"/>
</dbReference>
<dbReference type="Proteomes" id="UP000024547">
    <property type="component" value="Unassembled WGS sequence"/>
</dbReference>
<reference evidence="3 4" key="1">
    <citation type="journal article" date="2014" name="Antonie Van Leeuwenhoek">
        <title>Hyphomonas beringensis sp. nov. and Hyphomonas chukchiensis sp. nov., isolated from surface seawater of the Bering Sea and Chukchi Sea.</title>
        <authorList>
            <person name="Li C."/>
            <person name="Lai Q."/>
            <person name="Li G."/>
            <person name="Dong C."/>
            <person name="Wang J."/>
            <person name="Liao Y."/>
            <person name="Shao Z."/>
        </authorList>
    </citation>
    <scope>NUCLEOTIDE SEQUENCE [LARGE SCALE GENOMIC DNA]</scope>
    <source>
        <strain evidence="3 4">22II1-22F38</strain>
    </source>
</reference>
<dbReference type="PATRIC" id="fig|1280948.3.peg.3206"/>
<dbReference type="InterPro" id="IPR036514">
    <property type="entry name" value="SGNH_hydro_sf"/>
</dbReference>
<organism evidence="3 4">
    <name type="scientific">Hyphomonas atlantica</name>
    <dbReference type="NCBI Taxonomy" id="1280948"/>
    <lineage>
        <taxon>Bacteria</taxon>
        <taxon>Pseudomonadati</taxon>
        <taxon>Pseudomonadota</taxon>
        <taxon>Alphaproteobacteria</taxon>
        <taxon>Hyphomonadales</taxon>
        <taxon>Hyphomonadaceae</taxon>
        <taxon>Hyphomonas</taxon>
    </lineage>
</organism>
<dbReference type="PANTHER" id="PTHR22901">
    <property type="entry name" value="SIALATE O-ACETYLESTERASE"/>
    <property type="match status" value="1"/>
</dbReference>
<evidence type="ECO:0000259" key="2">
    <source>
        <dbReference type="Pfam" id="PF03629"/>
    </source>
</evidence>
<accession>A0A059DXQ9</accession>
<dbReference type="SUPFAM" id="SSF49785">
    <property type="entry name" value="Galactose-binding domain-like"/>
    <property type="match status" value="1"/>
</dbReference>
<evidence type="ECO:0000313" key="3">
    <source>
        <dbReference type="EMBL" id="KCZ58263.1"/>
    </source>
</evidence>
<dbReference type="AlphaFoldDB" id="A0A059DXQ9"/>
<feature type="domain" description="Sialate O-acetylesterase" evidence="2">
    <location>
        <begin position="120"/>
        <end position="223"/>
    </location>
</feature>
<protein>
    <recommendedName>
        <fullName evidence="2">Sialate O-acetylesterase domain-containing protein</fullName>
    </recommendedName>
</protein>
<dbReference type="Gene3D" id="3.40.50.1110">
    <property type="entry name" value="SGNH hydrolase"/>
    <property type="match status" value="2"/>
</dbReference>
<dbReference type="InterPro" id="IPR039329">
    <property type="entry name" value="SIAE"/>
</dbReference>
<evidence type="ECO:0000256" key="1">
    <source>
        <dbReference type="ARBA" id="ARBA00022801"/>
    </source>
</evidence>
<dbReference type="SUPFAM" id="SSF52266">
    <property type="entry name" value="SGNH hydrolase"/>
    <property type="match status" value="1"/>
</dbReference>
<gene>
    <name evidence="3" type="ORF">HY36_10405</name>
</gene>
<evidence type="ECO:0000313" key="4">
    <source>
        <dbReference type="Proteomes" id="UP000024547"/>
    </source>
</evidence>
<comment type="caution">
    <text evidence="3">The sequence shown here is derived from an EMBL/GenBank/DDBJ whole genome shotgun (WGS) entry which is preliminary data.</text>
</comment>
<sequence>MGNVPSNKEGGGGFVIQKLGLSALAIAMLAGCAEPNSAELADVFGDHMVIQRDQPVRVFGTGEPGTELAVKLDAAERTVTVAESGAWQVEFAALPAGGIHEISLHEGGRKLDHVGDVLSGDVFLCSGQSNMKYPLRNMPYAPQILEEASEENIRLLNIYQKAALEPQSKLPEPTAWSKATPEAAEWFSAMCYFTGRDIAETYDVPVGLIQSAWGGSRIESWIDAEVAGAAAEHAEQVELLRTHVDDPVKAAKDYSESWQASWLADPATGGDAVWDAPDKGDWAAVPGQLRDWRTWGDPELADHKGMVWHKVSFDLTEAQASQSASVHIGSIDDTDVTWMNGVAIGTTFDWGGLRVYDVPADLLRAGRNVLLVNAHNDYGEGGMNGPDAELRLELADGSSVSLAEGWTYRKVPTDVTRPKPAPWQTIQGYSMLHNAMIAPLEGVGLKGAIWYQGESNAGAGAAYEELLTLLVQDWRAKFGADLPVVVVQLPRFGALPTVAGEPGWGMVRESMRRVAAQDDRVGLAVTIDLGDPYDIHPADKISASNRVIRVAKALIYGEAIDGPSGPVATDAEILADEIRVSFQGIDQGLVTISSSNVTGVELCDGAACRFAPATLDGDVMIIETDGAQVSEIRYCQGDSPLCNLFDGNGLPAGPFWMQID</sequence>
<feature type="domain" description="Sialate O-acetylesterase" evidence="2">
    <location>
        <begin position="431"/>
        <end position="527"/>
    </location>
</feature>